<dbReference type="Gene3D" id="1.20.190.20">
    <property type="entry name" value="14-3-3 domain"/>
    <property type="match status" value="1"/>
</dbReference>
<evidence type="ECO:0000313" key="4">
    <source>
        <dbReference type="Proteomes" id="UP000009168"/>
    </source>
</evidence>
<comment type="similarity">
    <text evidence="1">Belongs to the 14-3-3 family.</text>
</comment>
<dbReference type="InterPro" id="IPR023410">
    <property type="entry name" value="14-3-3_domain"/>
</dbReference>
<reference evidence="4" key="1">
    <citation type="journal article" date="2006" name="PLoS Biol.">
        <title>Macronuclear genome sequence of the ciliate Tetrahymena thermophila, a model eukaryote.</title>
        <authorList>
            <person name="Eisen J.A."/>
            <person name="Coyne R.S."/>
            <person name="Wu M."/>
            <person name="Wu D."/>
            <person name="Thiagarajan M."/>
            <person name="Wortman J.R."/>
            <person name="Badger J.H."/>
            <person name="Ren Q."/>
            <person name="Amedeo P."/>
            <person name="Jones K.M."/>
            <person name="Tallon L.J."/>
            <person name="Delcher A.L."/>
            <person name="Salzberg S.L."/>
            <person name="Silva J.C."/>
            <person name="Haas B.J."/>
            <person name="Majoros W.H."/>
            <person name="Farzad M."/>
            <person name="Carlton J.M."/>
            <person name="Smith R.K. Jr."/>
            <person name="Garg J."/>
            <person name="Pearlman R.E."/>
            <person name="Karrer K.M."/>
            <person name="Sun L."/>
            <person name="Manning G."/>
            <person name="Elde N.C."/>
            <person name="Turkewitz A.P."/>
            <person name="Asai D.J."/>
            <person name="Wilkes D.E."/>
            <person name="Wang Y."/>
            <person name="Cai H."/>
            <person name="Collins K."/>
            <person name="Stewart B.A."/>
            <person name="Lee S.R."/>
            <person name="Wilamowska K."/>
            <person name="Weinberg Z."/>
            <person name="Ruzzo W.L."/>
            <person name="Wloga D."/>
            <person name="Gaertig J."/>
            <person name="Frankel J."/>
            <person name="Tsao C.-C."/>
            <person name="Gorovsky M.A."/>
            <person name="Keeling P.J."/>
            <person name="Waller R.F."/>
            <person name="Patron N.J."/>
            <person name="Cherry J.M."/>
            <person name="Stover N.A."/>
            <person name="Krieger C.J."/>
            <person name="del Toro C."/>
            <person name="Ryder H.F."/>
            <person name="Williamson S.C."/>
            <person name="Barbeau R.A."/>
            <person name="Hamilton E.P."/>
            <person name="Orias E."/>
        </authorList>
    </citation>
    <scope>NUCLEOTIDE SEQUENCE [LARGE SCALE GENOMIC DNA]</scope>
    <source>
        <strain evidence="4">SB210</strain>
    </source>
</reference>
<dbReference type="EMBL" id="GG662651">
    <property type="protein sequence ID" value="EAR98484.2"/>
    <property type="molecule type" value="Genomic_DNA"/>
</dbReference>
<dbReference type="KEGG" id="tet:TTHERM_00292110"/>
<sequence length="252" mass="30399">MNNLSQGQLVQLSVNYEKMNCVYEEFNLMKQVIQFQQDLDHNERSLLAYASDTILRQKIVTLDQLKELEKQSEFSNINKKKYFDSYKQTVIDELFKLFKEIQEVLDHLLSKENLKISSKVFYLRLKGRYHKYLANCIEQEDLKNLSIYCAFLFLSQSFELAQSLRPCHYYRWAIGVSFSNFHYDYFNDLEKAYRIAKQTFEDMINICFYLDCNSDYKLTDLENTIKNNYEFYKEKFEQADKNQQIQINHLIF</sequence>
<dbReference type="OrthoDB" id="10260625at2759"/>
<dbReference type="InParanoid" id="I7LVM0"/>
<evidence type="ECO:0000256" key="1">
    <source>
        <dbReference type="ARBA" id="ARBA00006141"/>
    </source>
</evidence>
<dbReference type="AlphaFoldDB" id="I7LVM0"/>
<evidence type="ECO:0000313" key="3">
    <source>
        <dbReference type="EMBL" id="EAR98484.2"/>
    </source>
</evidence>
<dbReference type="Proteomes" id="UP000009168">
    <property type="component" value="Unassembled WGS sequence"/>
</dbReference>
<dbReference type="SUPFAM" id="SSF48445">
    <property type="entry name" value="14-3-3 protein"/>
    <property type="match status" value="1"/>
</dbReference>
<dbReference type="eggNOG" id="KOG0841">
    <property type="taxonomic scope" value="Eukaryota"/>
</dbReference>
<dbReference type="GeneID" id="7839609"/>
<dbReference type="RefSeq" id="XP_001018729.2">
    <property type="nucleotide sequence ID" value="XM_001018729.2"/>
</dbReference>
<dbReference type="InterPro" id="IPR000308">
    <property type="entry name" value="14-3-3"/>
</dbReference>
<dbReference type="SMART" id="SM00101">
    <property type="entry name" value="14_3_3"/>
    <property type="match status" value="1"/>
</dbReference>
<dbReference type="PANTHER" id="PTHR18860">
    <property type="entry name" value="14-3-3 PROTEIN"/>
    <property type="match status" value="1"/>
</dbReference>
<dbReference type="Pfam" id="PF00244">
    <property type="entry name" value="14-3-3"/>
    <property type="match status" value="1"/>
</dbReference>
<keyword evidence="4" id="KW-1185">Reference proteome</keyword>
<dbReference type="STRING" id="312017.I7LVM0"/>
<feature type="domain" description="14-3-3" evidence="2">
    <location>
        <begin position="2"/>
        <end position="247"/>
    </location>
</feature>
<evidence type="ECO:0000259" key="2">
    <source>
        <dbReference type="SMART" id="SM00101"/>
    </source>
</evidence>
<protein>
    <submittedName>
        <fullName evidence="3">14-3-3 family protein 14-3-3 beta/zeta</fullName>
    </submittedName>
</protein>
<organism evidence="3 4">
    <name type="scientific">Tetrahymena thermophila (strain SB210)</name>
    <dbReference type="NCBI Taxonomy" id="312017"/>
    <lineage>
        <taxon>Eukaryota</taxon>
        <taxon>Sar</taxon>
        <taxon>Alveolata</taxon>
        <taxon>Ciliophora</taxon>
        <taxon>Intramacronucleata</taxon>
        <taxon>Oligohymenophorea</taxon>
        <taxon>Hymenostomatida</taxon>
        <taxon>Tetrahymenina</taxon>
        <taxon>Tetrahymenidae</taxon>
        <taxon>Tetrahymena</taxon>
    </lineage>
</organism>
<proteinExistence type="inferred from homology"/>
<name>I7LVM0_TETTS</name>
<dbReference type="InterPro" id="IPR036815">
    <property type="entry name" value="14-3-3_dom_sf"/>
</dbReference>
<accession>I7LVM0</accession>
<gene>
    <name evidence="3" type="ORF">TTHERM_00292110</name>
</gene>
<dbReference type="PRINTS" id="PR00305">
    <property type="entry name" value="1433ZETA"/>
</dbReference>